<keyword evidence="4" id="KW-1185">Reference proteome</keyword>
<feature type="binding site" evidence="1">
    <location>
        <position position="37"/>
    </location>
    <ligand>
        <name>ATP</name>
        <dbReference type="ChEBI" id="CHEBI:30616"/>
    </ligand>
</feature>
<dbReference type="Gene3D" id="3.30.200.20">
    <property type="entry name" value="Phosphorylase Kinase, domain 1"/>
    <property type="match status" value="1"/>
</dbReference>
<keyword evidence="1" id="KW-0547">Nucleotide-binding</keyword>
<dbReference type="PANTHER" id="PTHR11909">
    <property type="entry name" value="CASEIN KINASE-RELATED"/>
    <property type="match status" value="1"/>
</dbReference>
<dbReference type="eggNOG" id="KOG1164">
    <property type="taxonomic scope" value="Eukaryota"/>
</dbReference>
<keyword evidence="3" id="KW-0808">Transferase</keyword>
<sequence length="113" mass="12816">MRKIYGDYITQKRLGSGSFGEVWEAVNHNTRQRVALKLEPRNSEAPQLFFEAKLYSMFQASKATNNSIEPCNNIPVVYAVGHTESTNYMAMELLGKSLEDLTSGTQKFSQKLY</sequence>
<evidence type="ECO:0000259" key="2">
    <source>
        <dbReference type="PROSITE" id="PS50011"/>
    </source>
</evidence>
<gene>
    <name evidence="3" type="ORF">TVAG_083670</name>
</gene>
<dbReference type="Proteomes" id="UP000001542">
    <property type="component" value="Unassembled WGS sequence"/>
</dbReference>
<dbReference type="PROSITE" id="PS00107">
    <property type="entry name" value="PROTEIN_KINASE_ATP"/>
    <property type="match status" value="1"/>
</dbReference>
<dbReference type="OrthoDB" id="5800476at2759"/>
<dbReference type="SUPFAM" id="SSF56112">
    <property type="entry name" value="Protein kinase-like (PK-like)"/>
    <property type="match status" value="1"/>
</dbReference>
<dbReference type="VEuPathDB" id="TrichDB:TVAGG3_0983650"/>
<dbReference type="InterPro" id="IPR000719">
    <property type="entry name" value="Prot_kinase_dom"/>
</dbReference>
<dbReference type="KEGG" id="tva:5464022"/>
<dbReference type="InterPro" id="IPR011009">
    <property type="entry name" value="Kinase-like_dom_sf"/>
</dbReference>
<accession>A2DM92</accession>
<dbReference type="GO" id="GO:0004672">
    <property type="term" value="F:protein kinase activity"/>
    <property type="evidence" value="ECO:0007669"/>
    <property type="project" value="InterPro"/>
</dbReference>
<dbReference type="InterPro" id="IPR050235">
    <property type="entry name" value="CK1_Ser-Thr_kinase"/>
</dbReference>
<dbReference type="EMBL" id="DS113218">
    <property type="protein sequence ID" value="EAY18512.1"/>
    <property type="molecule type" value="Genomic_DNA"/>
</dbReference>
<dbReference type="GO" id="GO:0005524">
    <property type="term" value="F:ATP binding"/>
    <property type="evidence" value="ECO:0007669"/>
    <property type="project" value="UniProtKB-UniRule"/>
</dbReference>
<organism evidence="3 4">
    <name type="scientific">Trichomonas vaginalis (strain ATCC PRA-98 / G3)</name>
    <dbReference type="NCBI Taxonomy" id="412133"/>
    <lineage>
        <taxon>Eukaryota</taxon>
        <taxon>Metamonada</taxon>
        <taxon>Parabasalia</taxon>
        <taxon>Trichomonadida</taxon>
        <taxon>Trichomonadidae</taxon>
        <taxon>Trichomonas</taxon>
    </lineage>
</organism>
<dbReference type="RefSeq" id="XP_001579498.1">
    <property type="nucleotide sequence ID" value="XM_001579448.1"/>
</dbReference>
<dbReference type="InParanoid" id="A2DM92"/>
<dbReference type="STRING" id="5722.A2DM92"/>
<name>A2DM92_TRIV3</name>
<proteinExistence type="predicted"/>
<reference evidence="3" key="1">
    <citation type="submission" date="2006-10" db="EMBL/GenBank/DDBJ databases">
        <authorList>
            <person name="Amadeo P."/>
            <person name="Zhao Q."/>
            <person name="Wortman J."/>
            <person name="Fraser-Liggett C."/>
            <person name="Carlton J."/>
        </authorList>
    </citation>
    <scope>NUCLEOTIDE SEQUENCE</scope>
    <source>
        <strain evidence="3">G3</strain>
    </source>
</reference>
<dbReference type="VEuPathDB" id="TrichDB:TVAG_188100"/>
<protein>
    <submittedName>
        <fullName evidence="3">Casein kinase I, putative</fullName>
    </submittedName>
</protein>
<reference evidence="3" key="2">
    <citation type="journal article" date="2007" name="Science">
        <title>Draft genome sequence of the sexually transmitted pathogen Trichomonas vaginalis.</title>
        <authorList>
            <person name="Carlton J.M."/>
            <person name="Hirt R.P."/>
            <person name="Silva J.C."/>
            <person name="Delcher A.L."/>
            <person name="Schatz M."/>
            <person name="Zhao Q."/>
            <person name="Wortman J.R."/>
            <person name="Bidwell S.L."/>
            <person name="Alsmark U.C.M."/>
            <person name="Besteiro S."/>
            <person name="Sicheritz-Ponten T."/>
            <person name="Noel C.J."/>
            <person name="Dacks J.B."/>
            <person name="Foster P.G."/>
            <person name="Simillion C."/>
            <person name="Van de Peer Y."/>
            <person name="Miranda-Saavedra D."/>
            <person name="Barton G.J."/>
            <person name="Westrop G.D."/>
            <person name="Mueller S."/>
            <person name="Dessi D."/>
            <person name="Fiori P.L."/>
            <person name="Ren Q."/>
            <person name="Paulsen I."/>
            <person name="Zhang H."/>
            <person name="Bastida-Corcuera F.D."/>
            <person name="Simoes-Barbosa A."/>
            <person name="Brown M.T."/>
            <person name="Hayes R.D."/>
            <person name="Mukherjee M."/>
            <person name="Okumura C.Y."/>
            <person name="Schneider R."/>
            <person name="Smith A.J."/>
            <person name="Vanacova S."/>
            <person name="Villalvazo M."/>
            <person name="Haas B.J."/>
            <person name="Pertea M."/>
            <person name="Feldblyum T.V."/>
            <person name="Utterback T.R."/>
            <person name="Shu C.L."/>
            <person name="Osoegawa K."/>
            <person name="de Jong P.J."/>
            <person name="Hrdy I."/>
            <person name="Horvathova L."/>
            <person name="Zubacova Z."/>
            <person name="Dolezal P."/>
            <person name="Malik S.B."/>
            <person name="Logsdon J.M. Jr."/>
            <person name="Henze K."/>
            <person name="Gupta A."/>
            <person name="Wang C.C."/>
            <person name="Dunne R.L."/>
            <person name="Upcroft J.A."/>
            <person name="Upcroft P."/>
            <person name="White O."/>
            <person name="Salzberg S.L."/>
            <person name="Tang P."/>
            <person name="Chiu C.-H."/>
            <person name="Lee Y.-S."/>
            <person name="Embley T.M."/>
            <person name="Coombs G.H."/>
            <person name="Mottram J.C."/>
            <person name="Tachezy J."/>
            <person name="Fraser-Liggett C.M."/>
            <person name="Johnson P.J."/>
        </authorList>
    </citation>
    <scope>NUCLEOTIDE SEQUENCE [LARGE SCALE GENOMIC DNA]</scope>
    <source>
        <strain evidence="3">G3</strain>
    </source>
</reference>
<evidence type="ECO:0000256" key="1">
    <source>
        <dbReference type="PROSITE-ProRule" id="PRU10141"/>
    </source>
</evidence>
<keyword evidence="1" id="KW-0067">ATP-binding</keyword>
<evidence type="ECO:0000313" key="4">
    <source>
        <dbReference type="Proteomes" id="UP000001542"/>
    </source>
</evidence>
<keyword evidence="3" id="KW-0418">Kinase</keyword>
<feature type="domain" description="Protein kinase" evidence="2">
    <location>
        <begin position="8"/>
        <end position="113"/>
    </location>
</feature>
<dbReference type="PROSITE" id="PS50011">
    <property type="entry name" value="PROTEIN_KINASE_DOM"/>
    <property type="match status" value="1"/>
</dbReference>
<dbReference type="AlphaFoldDB" id="A2DM92"/>
<evidence type="ECO:0000313" key="3">
    <source>
        <dbReference type="EMBL" id="EAY18512.1"/>
    </source>
</evidence>
<dbReference type="InterPro" id="IPR017441">
    <property type="entry name" value="Protein_kinase_ATP_BS"/>
</dbReference>